<reference evidence="3 4" key="1">
    <citation type="submission" date="2020-08" db="EMBL/GenBank/DDBJ databases">
        <authorList>
            <person name="Hejnol A."/>
        </authorList>
    </citation>
    <scope>NUCLEOTIDE SEQUENCE [LARGE SCALE GENOMIC DNA]</scope>
</reference>
<feature type="compositionally biased region" description="Polar residues" evidence="1">
    <location>
        <begin position="287"/>
        <end position="314"/>
    </location>
</feature>
<dbReference type="AlphaFoldDB" id="A0A7I8VG91"/>
<feature type="region of interest" description="Disordered" evidence="1">
    <location>
        <begin position="180"/>
        <end position="269"/>
    </location>
</feature>
<dbReference type="OrthoDB" id="6149831at2759"/>
<dbReference type="Gene3D" id="3.80.10.10">
    <property type="entry name" value="Ribonuclease Inhibitor"/>
    <property type="match status" value="1"/>
</dbReference>
<proteinExistence type="predicted"/>
<dbReference type="PROSITE" id="PS50021">
    <property type="entry name" value="CH"/>
    <property type="match status" value="1"/>
</dbReference>
<accession>A0A7I8VG91</accession>
<dbReference type="SUPFAM" id="SSF47576">
    <property type="entry name" value="Calponin-homology domain, CH-domain"/>
    <property type="match status" value="1"/>
</dbReference>
<feature type="region of interest" description="Disordered" evidence="1">
    <location>
        <begin position="287"/>
        <end position="320"/>
    </location>
</feature>
<keyword evidence="4" id="KW-1185">Reference proteome</keyword>
<dbReference type="Gene3D" id="1.10.418.10">
    <property type="entry name" value="Calponin-like domain"/>
    <property type="match status" value="1"/>
</dbReference>
<name>A0A7I8VG91_9ANNE</name>
<organism evidence="3 4">
    <name type="scientific">Dimorphilus gyrociliatus</name>
    <dbReference type="NCBI Taxonomy" id="2664684"/>
    <lineage>
        <taxon>Eukaryota</taxon>
        <taxon>Metazoa</taxon>
        <taxon>Spiralia</taxon>
        <taxon>Lophotrochozoa</taxon>
        <taxon>Annelida</taxon>
        <taxon>Polychaeta</taxon>
        <taxon>Polychaeta incertae sedis</taxon>
        <taxon>Dinophilidae</taxon>
        <taxon>Dimorphilus</taxon>
    </lineage>
</organism>
<feature type="domain" description="Calponin-homology (CH)" evidence="2">
    <location>
        <begin position="335"/>
        <end position="444"/>
    </location>
</feature>
<dbReference type="InterPro" id="IPR001715">
    <property type="entry name" value="CH_dom"/>
</dbReference>
<dbReference type="InterPro" id="IPR036872">
    <property type="entry name" value="CH_dom_sf"/>
</dbReference>
<evidence type="ECO:0000313" key="4">
    <source>
        <dbReference type="Proteomes" id="UP000549394"/>
    </source>
</evidence>
<feature type="compositionally biased region" description="Basic and acidic residues" evidence="1">
    <location>
        <begin position="133"/>
        <end position="143"/>
    </location>
</feature>
<evidence type="ECO:0000313" key="3">
    <source>
        <dbReference type="EMBL" id="CAD5115199.1"/>
    </source>
</evidence>
<comment type="caution">
    <text evidence="3">The sequence shown here is derived from an EMBL/GenBank/DDBJ whole genome shotgun (WGS) entry which is preliminary data.</text>
</comment>
<dbReference type="SMART" id="SM00033">
    <property type="entry name" value="CH"/>
    <property type="match status" value="1"/>
</dbReference>
<feature type="compositionally biased region" description="Low complexity" evidence="1">
    <location>
        <begin position="202"/>
        <end position="213"/>
    </location>
</feature>
<evidence type="ECO:0000259" key="2">
    <source>
        <dbReference type="PROSITE" id="PS50021"/>
    </source>
</evidence>
<feature type="compositionally biased region" description="Polar residues" evidence="1">
    <location>
        <begin position="214"/>
        <end position="241"/>
    </location>
</feature>
<dbReference type="InterPro" id="IPR032675">
    <property type="entry name" value="LRR_dom_sf"/>
</dbReference>
<gene>
    <name evidence="3" type="ORF">DGYR_LOCUS3963</name>
</gene>
<dbReference type="EMBL" id="CAJFCJ010000006">
    <property type="protein sequence ID" value="CAD5115199.1"/>
    <property type="molecule type" value="Genomic_DNA"/>
</dbReference>
<dbReference type="Proteomes" id="UP000549394">
    <property type="component" value="Unassembled WGS sequence"/>
</dbReference>
<evidence type="ECO:0000256" key="1">
    <source>
        <dbReference type="SAM" id="MobiDB-lite"/>
    </source>
</evidence>
<dbReference type="SUPFAM" id="SSF52075">
    <property type="entry name" value="Outer arm dynein light chain 1"/>
    <property type="match status" value="1"/>
</dbReference>
<feature type="region of interest" description="Disordered" evidence="1">
    <location>
        <begin position="133"/>
        <end position="161"/>
    </location>
</feature>
<sequence length="452" mass="51019">MAASRRPTGANHQKNRYFEKIYEEAVSTGEIKLNGRKLIDYPKIFQKGDLLDTVKCDISDNMYTEVPKKILEYTYLEELDASHNNIRIEKLPFEMASMNIECINLNFNPLKQPPADIAKKGWKHIVKSLNRERKRELGEETRRNKGQFRHSSSFPTISSLSQQSQISSLSLPECVPVTQRKPELVRRSSSSARPQPPPRTVSQLSSSRSSSVSGLTTPETSPDSTPKNSPNMQNGHRNFTYSFHDDSKSSSNSASSIPSYKADLQTSPSVNRRSVAYSSSANVHQISPVKNYSPENNNGFHTQMLSKDQTPSPNQDRKPSNFTIQRHEKQAVLRQSELYRTRRMMEEHLKCKLPENITAALRDGVILCHLANQIWPHSIDRVHVPSVVDTELPTAKCQKNVNSFLTACRRIGVSEDFICPASVILEEKEPLELCRTVQKLLDLQTTAKASAV</sequence>
<dbReference type="Pfam" id="PF00307">
    <property type="entry name" value="CH"/>
    <property type="match status" value="1"/>
</dbReference>
<feature type="compositionally biased region" description="Low complexity" evidence="1">
    <location>
        <begin position="249"/>
        <end position="259"/>
    </location>
</feature>
<protein>
    <submittedName>
        <fullName evidence="3">DgyrCDS4194</fullName>
    </submittedName>
</protein>